<feature type="compositionally biased region" description="Acidic residues" evidence="1">
    <location>
        <begin position="70"/>
        <end position="82"/>
    </location>
</feature>
<proteinExistence type="predicted"/>
<feature type="region of interest" description="Disordered" evidence="1">
    <location>
        <begin position="27"/>
        <end position="85"/>
    </location>
</feature>
<feature type="chain" id="PRO_5013648444" description="Secreted protein" evidence="2">
    <location>
        <begin position="32"/>
        <end position="213"/>
    </location>
</feature>
<feature type="compositionally biased region" description="Polar residues" evidence="1">
    <location>
        <begin position="158"/>
        <end position="170"/>
    </location>
</feature>
<reference evidence="3 4" key="1">
    <citation type="submission" date="2017-03" db="EMBL/GenBank/DDBJ databases">
        <authorList>
            <person name="Afonso C.L."/>
            <person name="Miller P.J."/>
            <person name="Scott M.A."/>
            <person name="Spackman E."/>
            <person name="Goraichik I."/>
            <person name="Dimitrov K.M."/>
            <person name="Suarez D.L."/>
            <person name="Swayne D.E."/>
        </authorList>
    </citation>
    <scope>NUCLEOTIDE SEQUENCE [LARGE SCALE GENOMIC DNA]</scope>
    <source>
        <strain evidence="3 4">Mu101</strain>
    </source>
</reference>
<evidence type="ECO:0000313" key="4">
    <source>
        <dbReference type="Proteomes" id="UP000234498"/>
    </source>
</evidence>
<dbReference type="Proteomes" id="UP000234498">
    <property type="component" value="Unassembled WGS sequence"/>
</dbReference>
<feature type="compositionally biased region" description="Basic and acidic residues" evidence="1">
    <location>
        <begin position="114"/>
        <end position="125"/>
    </location>
</feature>
<protein>
    <recommendedName>
        <fullName evidence="5">Secreted protein</fullName>
    </recommendedName>
</protein>
<evidence type="ECO:0000256" key="2">
    <source>
        <dbReference type="SAM" id="SignalP"/>
    </source>
</evidence>
<dbReference type="AlphaFoldDB" id="A0A2H1I6N6"/>
<dbReference type="EMBL" id="FXZA01000002">
    <property type="protein sequence ID" value="SMX70859.1"/>
    <property type="molecule type" value="Genomic_DNA"/>
</dbReference>
<sequence>MKRVRTLAVTALSAAVLAGGISLSTATSASAAMTGGVEQTNDESSDSGQDKSDKSDESDDEKSEAGSTEGVDDPGELSDEQVDNARTIIGVGKGADLSKQAQKIAVMTAMQESSLKDLDGGDKDSAGTFQQRPSMNWGSKEEVTDTEYASKAFYGVDSGSSNPGLTQIDNWENIKPGDAAQDVQRSAYPDAYEKWEPLAEKLVDENQDVDDID</sequence>
<feature type="signal peptide" evidence="2">
    <location>
        <begin position="1"/>
        <end position="31"/>
    </location>
</feature>
<gene>
    <name evidence="3" type="ORF">BLIN101_00901</name>
</gene>
<organism evidence="3 4">
    <name type="scientific">Brevibacterium linens</name>
    <dbReference type="NCBI Taxonomy" id="1703"/>
    <lineage>
        <taxon>Bacteria</taxon>
        <taxon>Bacillati</taxon>
        <taxon>Actinomycetota</taxon>
        <taxon>Actinomycetes</taxon>
        <taxon>Micrococcales</taxon>
        <taxon>Brevibacteriaceae</taxon>
        <taxon>Brevibacterium</taxon>
    </lineage>
</organism>
<feature type="region of interest" description="Disordered" evidence="1">
    <location>
        <begin position="113"/>
        <end position="186"/>
    </location>
</feature>
<evidence type="ECO:0000256" key="1">
    <source>
        <dbReference type="SAM" id="MobiDB-lite"/>
    </source>
</evidence>
<dbReference type="OrthoDB" id="5171895at2"/>
<keyword evidence="2" id="KW-0732">Signal</keyword>
<evidence type="ECO:0000313" key="3">
    <source>
        <dbReference type="EMBL" id="SMX70859.1"/>
    </source>
</evidence>
<feature type="compositionally biased region" description="Polar residues" evidence="1">
    <location>
        <begin position="127"/>
        <end position="137"/>
    </location>
</feature>
<accession>A0A2H1I6N6</accession>
<evidence type="ECO:0008006" key="5">
    <source>
        <dbReference type="Google" id="ProtNLM"/>
    </source>
</evidence>
<feature type="compositionally biased region" description="Low complexity" evidence="1">
    <location>
        <begin position="27"/>
        <end position="36"/>
    </location>
</feature>
<name>A0A2H1I6N6_BRELN</name>